<proteinExistence type="predicted"/>
<accession>A0A9P7MKT4</accession>
<feature type="compositionally biased region" description="Polar residues" evidence="1">
    <location>
        <begin position="40"/>
        <end position="52"/>
    </location>
</feature>
<feature type="non-terminal residue" evidence="2">
    <location>
        <position position="52"/>
    </location>
</feature>
<dbReference type="AlphaFoldDB" id="A0A9P7MKT4"/>
<reference evidence="2" key="1">
    <citation type="journal article" date="2020" name="bioRxiv">
        <title>Whole genome comparisons of ergot fungi reveals the divergence and evolution of species within the genus Claviceps are the result of varying mechanisms driving genome evolution and host range expansion.</title>
        <authorList>
            <person name="Wyka S.A."/>
            <person name="Mondo S.J."/>
            <person name="Liu M."/>
            <person name="Dettman J."/>
            <person name="Nalam V."/>
            <person name="Broders K.D."/>
        </authorList>
    </citation>
    <scope>NUCLEOTIDE SEQUENCE</scope>
    <source>
        <strain evidence="2">CCC 1102</strain>
    </source>
</reference>
<protein>
    <submittedName>
        <fullName evidence="2">Uncharacterized protein</fullName>
    </submittedName>
</protein>
<organism evidence="2 3">
    <name type="scientific">Claviceps arundinis</name>
    <dbReference type="NCBI Taxonomy" id="1623583"/>
    <lineage>
        <taxon>Eukaryota</taxon>
        <taxon>Fungi</taxon>
        <taxon>Dikarya</taxon>
        <taxon>Ascomycota</taxon>
        <taxon>Pezizomycotina</taxon>
        <taxon>Sordariomycetes</taxon>
        <taxon>Hypocreomycetidae</taxon>
        <taxon>Hypocreales</taxon>
        <taxon>Clavicipitaceae</taxon>
        <taxon>Claviceps</taxon>
    </lineage>
</organism>
<feature type="compositionally biased region" description="Basic and acidic residues" evidence="1">
    <location>
        <begin position="17"/>
        <end position="39"/>
    </location>
</feature>
<evidence type="ECO:0000256" key="1">
    <source>
        <dbReference type="SAM" id="MobiDB-lite"/>
    </source>
</evidence>
<evidence type="ECO:0000313" key="2">
    <source>
        <dbReference type="EMBL" id="KAG5955604.1"/>
    </source>
</evidence>
<dbReference type="EMBL" id="SRPS01000640">
    <property type="protein sequence ID" value="KAG5955604.1"/>
    <property type="molecule type" value="Genomic_DNA"/>
</dbReference>
<feature type="region of interest" description="Disordered" evidence="1">
    <location>
        <begin position="1"/>
        <end position="52"/>
    </location>
</feature>
<comment type="caution">
    <text evidence="2">The sequence shown here is derived from an EMBL/GenBank/DDBJ whole genome shotgun (WGS) entry which is preliminary data.</text>
</comment>
<evidence type="ECO:0000313" key="3">
    <source>
        <dbReference type="Proteomes" id="UP000784919"/>
    </source>
</evidence>
<dbReference type="Proteomes" id="UP000784919">
    <property type="component" value="Unassembled WGS sequence"/>
</dbReference>
<name>A0A9P7MKT4_9HYPO</name>
<sequence>MKRKRERTPQSAMKPDPATKRDSAINRKFNESPTKEPSRPEQNYSPSKFLQQ</sequence>
<gene>
    <name evidence="2" type="ORF">E4U56_007137</name>
</gene>